<keyword evidence="6" id="KW-0732">Signal</keyword>
<dbReference type="GO" id="GO:0016020">
    <property type="term" value="C:membrane"/>
    <property type="evidence" value="ECO:0007669"/>
    <property type="project" value="UniProtKB-SubCell"/>
</dbReference>
<evidence type="ECO:0000256" key="1">
    <source>
        <dbReference type="ARBA" id="ARBA00004141"/>
    </source>
</evidence>
<dbReference type="Pfam" id="PF01694">
    <property type="entry name" value="Rhomboid"/>
    <property type="match status" value="1"/>
</dbReference>
<protein>
    <submittedName>
        <fullName evidence="8">Rhomboid protease ROM7, putative</fullName>
    </submittedName>
</protein>
<dbReference type="PANTHER" id="PTHR43066:SF11">
    <property type="entry name" value="PEPTIDASE S54 RHOMBOID DOMAIN-CONTAINING PROTEIN"/>
    <property type="match status" value="1"/>
</dbReference>
<dbReference type="EMBL" id="LN835306">
    <property type="protein sequence ID" value="CRH00777.1"/>
    <property type="molecule type" value="Genomic_DNA"/>
</dbReference>
<evidence type="ECO:0000256" key="5">
    <source>
        <dbReference type="SAM" id="Phobius"/>
    </source>
</evidence>
<dbReference type="RefSeq" id="XP_028533780.1">
    <property type="nucleotide sequence ID" value="XM_028677385.1"/>
</dbReference>
<feature type="signal peptide" evidence="6">
    <location>
        <begin position="1"/>
        <end position="18"/>
    </location>
</feature>
<dbReference type="SUPFAM" id="SSF144091">
    <property type="entry name" value="Rhomboid-like"/>
    <property type="match status" value="1"/>
</dbReference>
<dbReference type="Proteomes" id="UP000220158">
    <property type="component" value="Chromosome 11"/>
</dbReference>
<keyword evidence="4 5" id="KW-0472">Membrane</keyword>
<proteinExistence type="predicted"/>
<evidence type="ECO:0000256" key="3">
    <source>
        <dbReference type="ARBA" id="ARBA00022989"/>
    </source>
</evidence>
<evidence type="ECO:0000313" key="8">
    <source>
        <dbReference type="EMBL" id="CRH00777.1"/>
    </source>
</evidence>
<dbReference type="GeneID" id="39736900"/>
<comment type="subcellular location">
    <subcellularLocation>
        <location evidence="1">Membrane</location>
        <topology evidence="1">Multi-pass membrane protein</topology>
    </subcellularLocation>
</comment>
<dbReference type="KEGG" id="prel:PRELSG_1112300"/>
<evidence type="ECO:0000313" key="9">
    <source>
        <dbReference type="Proteomes" id="UP000220158"/>
    </source>
</evidence>
<feature type="chain" id="PRO_5013198729" evidence="6">
    <location>
        <begin position="19"/>
        <end position="332"/>
    </location>
</feature>
<feature type="transmembrane region" description="Helical" evidence="5">
    <location>
        <begin position="183"/>
        <end position="201"/>
    </location>
</feature>
<dbReference type="GO" id="GO:0004252">
    <property type="term" value="F:serine-type endopeptidase activity"/>
    <property type="evidence" value="ECO:0007669"/>
    <property type="project" value="InterPro"/>
</dbReference>
<dbReference type="Gene3D" id="1.20.1540.10">
    <property type="entry name" value="Rhomboid-like"/>
    <property type="match status" value="1"/>
</dbReference>
<feature type="transmembrane region" description="Helical" evidence="5">
    <location>
        <begin position="284"/>
        <end position="304"/>
    </location>
</feature>
<dbReference type="OMA" id="KCKLDRV"/>
<dbReference type="PANTHER" id="PTHR43066">
    <property type="entry name" value="RHOMBOID-RELATED PROTEIN"/>
    <property type="match status" value="1"/>
</dbReference>
<feature type="domain" description="Peptidase S54 rhomboid" evidence="7">
    <location>
        <begin position="167"/>
        <end position="327"/>
    </location>
</feature>
<dbReference type="InterPro" id="IPR022764">
    <property type="entry name" value="Peptidase_S54_rhomboid_dom"/>
</dbReference>
<dbReference type="InterPro" id="IPR035952">
    <property type="entry name" value="Rhomboid-like_sf"/>
</dbReference>
<evidence type="ECO:0000256" key="6">
    <source>
        <dbReference type="SAM" id="SignalP"/>
    </source>
</evidence>
<keyword evidence="8" id="KW-0645">Protease</keyword>
<reference evidence="8 9" key="1">
    <citation type="submission" date="2015-04" db="EMBL/GenBank/DDBJ databases">
        <authorList>
            <consortium name="Pathogen Informatics"/>
        </authorList>
    </citation>
    <scope>NUCLEOTIDE SEQUENCE [LARGE SCALE GENOMIC DNA]</scope>
    <source>
        <strain evidence="8 9">SGS1</strain>
    </source>
</reference>
<dbReference type="OrthoDB" id="418595at2759"/>
<sequence length="332" mass="39946">MNIIILFLFFLYILRGSSFLHNKISYKKISTSVSNKSIIFKNEYKFYYLKKEKNINQLHSLRSSVSNLLNTLKPIKVRKLIEIVTFNKIKNFLQENFLYYNNLFNKCKLDRVIIVLNVLLYLYLNQIDKNKEKKIFFHKGSLLEVKDEQKCEKYKCNYSDIYKNKNYKTFFTSIFIHKNILHLYFNMSSLISIYRVISFIYTNNQILTVFLLSGILSNVFSYIYDMKYKNKNVFLNDLIDQNYSNKIFYINRNNKITCGSSSSIYSLYGMHITHIIFFYFKNRYIINTNFLYNFFYSFITSLLLENVSHFNHILGFLFGSLFSFFIILFDKN</sequence>
<keyword evidence="2 5" id="KW-0812">Transmembrane</keyword>
<feature type="transmembrane region" description="Helical" evidence="5">
    <location>
        <begin position="310"/>
        <end position="329"/>
    </location>
</feature>
<name>A0A1J1H783_PLARL</name>
<dbReference type="VEuPathDB" id="PlasmoDB:PRELSG_1112300"/>
<accession>A0A1J1H783</accession>
<keyword evidence="3 5" id="KW-1133">Transmembrane helix</keyword>
<organism evidence="8 9">
    <name type="scientific">Plasmodium relictum</name>
    <dbReference type="NCBI Taxonomy" id="85471"/>
    <lineage>
        <taxon>Eukaryota</taxon>
        <taxon>Sar</taxon>
        <taxon>Alveolata</taxon>
        <taxon>Apicomplexa</taxon>
        <taxon>Aconoidasida</taxon>
        <taxon>Haemosporida</taxon>
        <taxon>Plasmodiidae</taxon>
        <taxon>Plasmodium</taxon>
        <taxon>Plasmodium (Haemamoeba)</taxon>
    </lineage>
</organism>
<dbReference type="GO" id="GO:0006508">
    <property type="term" value="P:proteolysis"/>
    <property type="evidence" value="ECO:0007669"/>
    <property type="project" value="UniProtKB-KW"/>
</dbReference>
<dbReference type="AlphaFoldDB" id="A0A1J1H783"/>
<evidence type="ECO:0000256" key="2">
    <source>
        <dbReference type="ARBA" id="ARBA00022692"/>
    </source>
</evidence>
<evidence type="ECO:0000256" key="4">
    <source>
        <dbReference type="ARBA" id="ARBA00023136"/>
    </source>
</evidence>
<keyword evidence="8" id="KW-0378">Hydrolase</keyword>
<evidence type="ECO:0000259" key="7">
    <source>
        <dbReference type="Pfam" id="PF01694"/>
    </source>
</evidence>
<gene>
    <name evidence="8" type="primary">ROM7</name>
    <name evidence="8" type="ORF">PRELSG_1112300</name>
</gene>
<feature type="transmembrane region" description="Helical" evidence="5">
    <location>
        <begin position="207"/>
        <end position="224"/>
    </location>
</feature>
<keyword evidence="9" id="KW-1185">Reference proteome</keyword>